<name>A0ABU0BGK0_9HYPH</name>
<accession>A0ABU0BGK0</accession>
<reference evidence="1 2" key="1">
    <citation type="submission" date="2023-07" db="EMBL/GenBank/DDBJ databases">
        <title>Genomic Encyclopedia of Type Strains, Phase IV (KMG-IV): sequencing the most valuable type-strain genomes for metagenomic binning, comparative biology and taxonomic classification.</title>
        <authorList>
            <person name="Goeker M."/>
        </authorList>
    </citation>
    <scope>NUCLEOTIDE SEQUENCE [LARGE SCALE GENOMIC DNA]</scope>
    <source>
        <strain evidence="1 2">DSM 2457</strain>
    </source>
</reference>
<proteinExistence type="predicted"/>
<evidence type="ECO:0000313" key="1">
    <source>
        <dbReference type="EMBL" id="MDQ0304964.1"/>
    </source>
</evidence>
<comment type="caution">
    <text evidence="1">The sequence shown here is derived from an EMBL/GenBank/DDBJ whole genome shotgun (WGS) entry which is preliminary data.</text>
</comment>
<dbReference type="RefSeq" id="WP_307022560.1">
    <property type="nucleotide sequence ID" value="NZ_JAUSUI010000010.1"/>
</dbReference>
<sequence>MSCSDSIERTLSAAALYLSQALAHDDLATVPDAALQELLVQAVRAFSAKRQVEGRKLSAFPEKSDVTATDVSITALSMLRAADLQVFELGLWQSWAGEI</sequence>
<organism evidence="1 2">
    <name type="scientific">Ancylobacter polymorphus</name>
    <dbReference type="NCBI Taxonomy" id="223390"/>
    <lineage>
        <taxon>Bacteria</taxon>
        <taxon>Pseudomonadati</taxon>
        <taxon>Pseudomonadota</taxon>
        <taxon>Alphaproteobacteria</taxon>
        <taxon>Hyphomicrobiales</taxon>
        <taxon>Xanthobacteraceae</taxon>
        <taxon>Ancylobacter</taxon>
    </lineage>
</organism>
<protein>
    <submittedName>
        <fullName evidence="1">Transcriptional accessory protein Tex/SPT6</fullName>
    </submittedName>
</protein>
<keyword evidence="2" id="KW-1185">Reference proteome</keyword>
<dbReference type="Proteomes" id="UP001224682">
    <property type="component" value="Unassembled WGS sequence"/>
</dbReference>
<dbReference type="EMBL" id="JAUSUI010000010">
    <property type="protein sequence ID" value="MDQ0304964.1"/>
    <property type="molecule type" value="Genomic_DNA"/>
</dbReference>
<evidence type="ECO:0000313" key="2">
    <source>
        <dbReference type="Proteomes" id="UP001224682"/>
    </source>
</evidence>
<gene>
    <name evidence="1" type="ORF">J2S75_004014</name>
</gene>